<feature type="compositionally biased region" description="Basic and acidic residues" evidence="1">
    <location>
        <begin position="1"/>
        <end position="10"/>
    </location>
</feature>
<evidence type="ECO:0000313" key="2">
    <source>
        <dbReference type="EMBL" id="TWW67623.1"/>
    </source>
</evidence>
<comment type="caution">
    <text evidence="2">The sequence shown here is derived from an EMBL/GenBank/DDBJ whole genome shotgun (WGS) entry which is preliminary data.</text>
</comment>
<accession>A0A5C6NKA9</accession>
<dbReference type="AlphaFoldDB" id="A0A5C6NKA9"/>
<reference evidence="2 3" key="1">
    <citation type="submission" date="2019-04" db="EMBL/GenBank/DDBJ databases">
        <title>Chromosome genome assembly for Takifugu flavidus.</title>
        <authorList>
            <person name="Xiao S."/>
        </authorList>
    </citation>
    <scope>NUCLEOTIDE SEQUENCE [LARGE SCALE GENOMIC DNA]</scope>
    <source>
        <strain evidence="2">HTHZ2018</strain>
        <tissue evidence="2">Muscle</tissue>
    </source>
</reference>
<protein>
    <submittedName>
        <fullName evidence="2">Uncharacterized protein</fullName>
    </submittedName>
</protein>
<evidence type="ECO:0000256" key="1">
    <source>
        <dbReference type="SAM" id="MobiDB-lite"/>
    </source>
</evidence>
<dbReference type="EMBL" id="RHFK02000012">
    <property type="protein sequence ID" value="TWW67623.1"/>
    <property type="molecule type" value="Genomic_DNA"/>
</dbReference>
<name>A0A5C6NKA9_9TELE</name>
<organism evidence="2 3">
    <name type="scientific">Takifugu flavidus</name>
    <name type="common">sansaifugu</name>
    <dbReference type="NCBI Taxonomy" id="433684"/>
    <lineage>
        <taxon>Eukaryota</taxon>
        <taxon>Metazoa</taxon>
        <taxon>Chordata</taxon>
        <taxon>Craniata</taxon>
        <taxon>Vertebrata</taxon>
        <taxon>Euteleostomi</taxon>
        <taxon>Actinopterygii</taxon>
        <taxon>Neopterygii</taxon>
        <taxon>Teleostei</taxon>
        <taxon>Neoteleostei</taxon>
        <taxon>Acanthomorphata</taxon>
        <taxon>Eupercaria</taxon>
        <taxon>Tetraodontiformes</taxon>
        <taxon>Tetradontoidea</taxon>
        <taxon>Tetraodontidae</taxon>
        <taxon>Takifugu</taxon>
    </lineage>
</organism>
<gene>
    <name evidence="2" type="ORF">D4764_02G0006640</name>
</gene>
<proteinExistence type="predicted"/>
<dbReference type="Proteomes" id="UP000324091">
    <property type="component" value="Chromosome 2"/>
</dbReference>
<keyword evidence="3" id="KW-1185">Reference proteome</keyword>
<evidence type="ECO:0000313" key="3">
    <source>
        <dbReference type="Proteomes" id="UP000324091"/>
    </source>
</evidence>
<feature type="region of interest" description="Disordered" evidence="1">
    <location>
        <begin position="1"/>
        <end position="49"/>
    </location>
</feature>
<feature type="compositionally biased region" description="Basic and acidic residues" evidence="1">
    <location>
        <begin position="22"/>
        <end position="49"/>
    </location>
</feature>
<sequence length="70" mass="7938">MGGLGRERGEGGGQVRRRVWKGRGEERRERRGGEERRGEERRGEERRGGCEWVTEACQVIMILDPGSLGL</sequence>